<evidence type="ECO:0000313" key="1">
    <source>
        <dbReference type="EMBL" id="RST70941.1"/>
    </source>
</evidence>
<evidence type="ECO:0008006" key="3">
    <source>
        <dbReference type="Google" id="ProtNLM"/>
    </source>
</evidence>
<reference evidence="2" key="1">
    <citation type="submission" date="2018-11" db="EMBL/GenBank/DDBJ databases">
        <title>Phylogenetic, genomic, and biogeographic characterization of a novel and ubiquitous marine invertebrate-associated Rickettsiales parasite, Candidatus Marinoinvertebrata rohwerii, gen. nov., sp. nov.</title>
        <authorList>
            <person name="Klinges J.G."/>
            <person name="Rosales S.M."/>
            <person name="Mcminds R."/>
            <person name="Shaver E.C."/>
            <person name="Shantz A."/>
            <person name="Peters E.C."/>
            <person name="Burkepile D.E."/>
            <person name="Silliman B.R."/>
            <person name="Vega Thurber R.L."/>
        </authorList>
    </citation>
    <scope>NUCLEOTIDE SEQUENCE [LARGE SCALE GENOMIC DNA]</scope>
    <source>
        <strain evidence="2">a_cerv_44</strain>
    </source>
</reference>
<protein>
    <recommendedName>
        <fullName evidence="3">Sel1 repeat family protein</fullName>
    </recommendedName>
</protein>
<proteinExistence type="predicted"/>
<dbReference type="RefSeq" id="WP_126044339.1">
    <property type="nucleotide sequence ID" value="NZ_RXFM01000010.1"/>
</dbReference>
<dbReference type="Gene3D" id="1.25.40.10">
    <property type="entry name" value="Tetratricopeptide repeat domain"/>
    <property type="match status" value="1"/>
</dbReference>
<dbReference type="Proteomes" id="UP000279470">
    <property type="component" value="Unassembled WGS sequence"/>
</dbReference>
<dbReference type="OrthoDB" id="9797030at2"/>
<dbReference type="SUPFAM" id="SSF81901">
    <property type="entry name" value="HCP-like"/>
    <property type="match status" value="1"/>
</dbReference>
<comment type="caution">
    <text evidence="1">The sequence shown here is derived from an EMBL/GenBank/DDBJ whole genome shotgun (WGS) entry which is preliminary data.</text>
</comment>
<accession>A0A429XT86</accession>
<evidence type="ECO:0000313" key="2">
    <source>
        <dbReference type="Proteomes" id="UP000279470"/>
    </source>
</evidence>
<keyword evidence="2" id="KW-1185">Reference proteome</keyword>
<dbReference type="InterPro" id="IPR011990">
    <property type="entry name" value="TPR-like_helical_dom_sf"/>
</dbReference>
<name>A0A429XT86_9RICK</name>
<organism evidence="1 2">
    <name type="scientific">Candidatus Aquarickettsia rohweri</name>
    <dbReference type="NCBI Taxonomy" id="2602574"/>
    <lineage>
        <taxon>Bacteria</taxon>
        <taxon>Pseudomonadati</taxon>
        <taxon>Pseudomonadota</taxon>
        <taxon>Alphaproteobacteria</taxon>
        <taxon>Rickettsiales</taxon>
        <taxon>Candidatus Midichloriaceae</taxon>
        <taxon>Candidatus Aquarickettsia</taxon>
    </lineage>
</organism>
<sequence>MKYLSYICAVSIIFYNLICYSDDNKVHEANILIDKCYMHSDEKNYQKAFEYCKKAADMGNANALNSLNIIGDKEE</sequence>
<dbReference type="EMBL" id="RXFM01000010">
    <property type="protein sequence ID" value="RST70941.1"/>
    <property type="molecule type" value="Genomic_DNA"/>
</dbReference>
<dbReference type="AlphaFoldDB" id="A0A429XT86"/>
<gene>
    <name evidence="1" type="ORF">EIC27_01205</name>
</gene>